<reference evidence="2 3" key="1">
    <citation type="journal article" date="2012" name="Nucleic Acids Res.">
        <title>Sequencing of the smallest Apicomplexan genome from the human pathogen Babesia microti.</title>
        <authorList>
            <person name="Cornillot E."/>
            <person name="Hadj-Kaddour K."/>
            <person name="Dassouli A."/>
            <person name="Noel B."/>
            <person name="Ranwez V."/>
            <person name="Vacherie B."/>
            <person name="Augagneur Y."/>
            <person name="Bres V."/>
            <person name="Duclos A."/>
            <person name="Randazzo S."/>
            <person name="Carcy B."/>
            <person name="Debierre-Grockiego F."/>
            <person name="Delbecq S."/>
            <person name="Moubri-Menage K."/>
            <person name="Shams-Eldin H."/>
            <person name="Usmani-Brown S."/>
            <person name="Bringaud F."/>
            <person name="Wincker P."/>
            <person name="Vivares C.P."/>
            <person name="Schwarz R.T."/>
            <person name="Schetters T.P."/>
            <person name="Krause P.J."/>
            <person name="Gorenflot A."/>
            <person name="Berry V."/>
            <person name="Barbe V."/>
            <person name="Ben Mamoun C."/>
        </authorList>
    </citation>
    <scope>NUCLEOTIDE SEQUENCE [LARGE SCALE GENOMIC DNA]</scope>
    <source>
        <strain evidence="2 3">RI</strain>
    </source>
</reference>
<accession>A0A1R4AAS7</accession>
<name>A0A1R4AAS7_BABMR</name>
<feature type="region of interest" description="Disordered" evidence="1">
    <location>
        <begin position="1"/>
        <end position="26"/>
    </location>
</feature>
<feature type="region of interest" description="Disordered" evidence="1">
    <location>
        <begin position="58"/>
        <end position="107"/>
    </location>
</feature>
<organism evidence="2 3">
    <name type="scientific">Babesia microti (strain RI)</name>
    <dbReference type="NCBI Taxonomy" id="1133968"/>
    <lineage>
        <taxon>Eukaryota</taxon>
        <taxon>Sar</taxon>
        <taxon>Alveolata</taxon>
        <taxon>Apicomplexa</taxon>
        <taxon>Aconoidasida</taxon>
        <taxon>Piroplasmida</taxon>
        <taxon>Babesiidae</taxon>
        <taxon>Babesia</taxon>
    </lineage>
</organism>
<reference evidence="2 3" key="3">
    <citation type="journal article" date="2016" name="Sci. Rep.">
        <title>Genome-wide diversity and gene expression profiling of Babesia microti isolates identify polymorphic genes that mediate host-pathogen interactions.</title>
        <authorList>
            <person name="Silva J.C."/>
            <person name="Cornillot E."/>
            <person name="McCracken C."/>
            <person name="Usmani-Brown S."/>
            <person name="Dwivedi A."/>
            <person name="Ifeonu O.O."/>
            <person name="Crabtree J."/>
            <person name="Gotia H.T."/>
            <person name="Virji A.Z."/>
            <person name="Reynes C."/>
            <person name="Colinge J."/>
            <person name="Kumar V."/>
            <person name="Lawres L."/>
            <person name="Pazzi J.E."/>
            <person name="Pablo J.V."/>
            <person name="Hung C."/>
            <person name="Brancato J."/>
            <person name="Kumari P."/>
            <person name="Orvis J."/>
            <person name="Tretina K."/>
            <person name="Chibucos M."/>
            <person name="Ott S."/>
            <person name="Sadzewicz L."/>
            <person name="Sengamalay N."/>
            <person name="Shetty A.C."/>
            <person name="Su Q."/>
            <person name="Tallon L."/>
            <person name="Fraser C.M."/>
            <person name="Frutos R."/>
            <person name="Molina D.M."/>
            <person name="Krause P.J."/>
            <person name="Ben Mamoun C."/>
        </authorList>
    </citation>
    <scope>NUCLEOTIDE SEQUENCE [LARGE SCALE GENOMIC DNA]</scope>
    <source>
        <strain evidence="2 3">RI</strain>
    </source>
</reference>
<proteinExistence type="predicted"/>
<dbReference type="KEGG" id="bmic:BMR1_02g03380"/>
<dbReference type="Proteomes" id="UP000002899">
    <property type="component" value="Chromosome II"/>
</dbReference>
<feature type="compositionally biased region" description="Polar residues" evidence="1">
    <location>
        <begin position="1"/>
        <end position="22"/>
    </location>
</feature>
<evidence type="ECO:0000256" key="1">
    <source>
        <dbReference type="SAM" id="MobiDB-lite"/>
    </source>
</evidence>
<dbReference type="AlphaFoldDB" id="A0A1R4AAS7"/>
<dbReference type="EMBL" id="FO082872">
    <property type="protein sequence ID" value="SJK86106.1"/>
    <property type="molecule type" value="Genomic_DNA"/>
</dbReference>
<evidence type="ECO:0000313" key="3">
    <source>
        <dbReference type="Proteomes" id="UP000002899"/>
    </source>
</evidence>
<keyword evidence="3" id="KW-1185">Reference proteome</keyword>
<protein>
    <submittedName>
        <fullName evidence="2">Uncharacterized protein</fullName>
    </submittedName>
</protein>
<reference evidence="2 3" key="2">
    <citation type="journal article" date="2013" name="PLoS ONE">
        <title>Whole genome mapping and re-organization of the nuclear and mitochondrial genomes of Babesia microti isolates.</title>
        <authorList>
            <person name="Cornillot E."/>
            <person name="Dassouli A."/>
            <person name="Garg A."/>
            <person name="Pachikara N."/>
            <person name="Randazzo S."/>
            <person name="Depoix D."/>
            <person name="Carcy B."/>
            <person name="Delbecq S."/>
            <person name="Frutos R."/>
            <person name="Silva J.C."/>
            <person name="Sutton R."/>
            <person name="Krause P.J."/>
            <person name="Mamoun C.B."/>
        </authorList>
    </citation>
    <scope>NUCLEOTIDE SEQUENCE [LARGE SCALE GENOMIC DNA]</scope>
    <source>
        <strain evidence="2 3">RI</strain>
    </source>
</reference>
<dbReference type="OrthoDB" id="378673at2759"/>
<dbReference type="VEuPathDB" id="PiroplasmaDB:BMR1_02g03380"/>
<evidence type="ECO:0000313" key="2">
    <source>
        <dbReference type="EMBL" id="SJK86106.1"/>
    </source>
</evidence>
<feature type="compositionally biased region" description="Basic residues" evidence="1">
    <location>
        <begin position="72"/>
        <end position="81"/>
    </location>
</feature>
<sequence>MNQLSTATPETSPISRLSLSTDWESKDVPNPLEILKMDKQGMSDVSLSTRLALRKNTESIVPVETEYPRASAPKKRGRPRKNPVPVSTAASDSRSKPSKSISVSGKYAGPKISNDDITAIVDNMDELFRPTKSLLGPEAFNASTLKFIEMSTGITCSPLVSQSNIANIGILKIQPLTHYGPYINVQRGFIVLIILNSEPGKLTFDSGHDNLGPAQCDNNTQLMVCPNDMFMLHNTSSSMEAEVLMILCHSLGNDVDHLKDIKYAY</sequence>
<dbReference type="RefSeq" id="XP_021338302.1">
    <property type="nucleotide sequence ID" value="XM_021481688.1"/>
</dbReference>
<dbReference type="GeneID" id="24424459"/>